<dbReference type="STRING" id="1391654.AKJ09_03045"/>
<accession>A0A0K1PSN9</accession>
<reference evidence="2 3" key="1">
    <citation type="submission" date="2015-08" db="EMBL/GenBank/DDBJ databases">
        <authorList>
            <person name="Babu N.S."/>
            <person name="Beckwith C.J."/>
            <person name="Beseler K.G."/>
            <person name="Brison A."/>
            <person name="Carone J.V."/>
            <person name="Caskin T.P."/>
            <person name="Diamond M."/>
            <person name="Durham M.E."/>
            <person name="Foxe J.M."/>
            <person name="Go M."/>
            <person name="Henderson B.A."/>
            <person name="Jones I.B."/>
            <person name="McGettigan J.A."/>
            <person name="Micheletti S.J."/>
            <person name="Nasrallah M.E."/>
            <person name="Ortiz D."/>
            <person name="Piller C.R."/>
            <person name="Privatt S.R."/>
            <person name="Schneider S.L."/>
            <person name="Sharp S."/>
            <person name="Smith T.C."/>
            <person name="Stanton J.D."/>
            <person name="Ullery H.E."/>
            <person name="Wilson R.J."/>
            <person name="Serrano M.G."/>
            <person name="Buck G."/>
            <person name="Lee V."/>
            <person name="Wang Y."/>
            <person name="Carvalho R."/>
            <person name="Voegtly L."/>
            <person name="Shi R."/>
            <person name="Duckworth R."/>
            <person name="Johnson A."/>
            <person name="Loviza R."/>
            <person name="Walstead R."/>
            <person name="Shah Z."/>
            <person name="Kiflezghi M."/>
            <person name="Wade K."/>
            <person name="Ball S.L."/>
            <person name="Bradley K.W."/>
            <person name="Asai D.J."/>
            <person name="Bowman C.A."/>
            <person name="Russell D.A."/>
            <person name="Pope W.H."/>
            <person name="Jacobs-Sera D."/>
            <person name="Hendrix R.W."/>
            <person name="Hatfull G.F."/>
        </authorList>
    </citation>
    <scope>NUCLEOTIDE SEQUENCE [LARGE SCALE GENOMIC DNA]</scope>
    <source>
        <strain evidence="2 3">DSM 27648</strain>
    </source>
</reference>
<protein>
    <recommendedName>
        <fullName evidence="4">Lipoprotein</fullName>
    </recommendedName>
</protein>
<dbReference type="RefSeq" id="WP_146647680.1">
    <property type="nucleotide sequence ID" value="NZ_CP012333.1"/>
</dbReference>
<proteinExistence type="predicted"/>
<keyword evidence="3" id="KW-1185">Reference proteome</keyword>
<name>A0A0K1PSN9_9BACT</name>
<organism evidence="2 3">
    <name type="scientific">Labilithrix luteola</name>
    <dbReference type="NCBI Taxonomy" id="1391654"/>
    <lineage>
        <taxon>Bacteria</taxon>
        <taxon>Pseudomonadati</taxon>
        <taxon>Myxococcota</taxon>
        <taxon>Polyangia</taxon>
        <taxon>Polyangiales</taxon>
        <taxon>Labilitrichaceae</taxon>
        <taxon>Labilithrix</taxon>
    </lineage>
</organism>
<evidence type="ECO:0000313" key="2">
    <source>
        <dbReference type="EMBL" id="AKU96381.1"/>
    </source>
</evidence>
<dbReference type="EMBL" id="CP012333">
    <property type="protein sequence ID" value="AKU96381.1"/>
    <property type="molecule type" value="Genomic_DNA"/>
</dbReference>
<dbReference type="PROSITE" id="PS51257">
    <property type="entry name" value="PROKAR_LIPOPROTEIN"/>
    <property type="match status" value="1"/>
</dbReference>
<feature type="coiled-coil region" evidence="1">
    <location>
        <begin position="64"/>
        <end position="91"/>
    </location>
</feature>
<dbReference type="KEGG" id="llu:AKJ09_03045"/>
<evidence type="ECO:0008006" key="4">
    <source>
        <dbReference type="Google" id="ProtNLM"/>
    </source>
</evidence>
<evidence type="ECO:0000256" key="1">
    <source>
        <dbReference type="SAM" id="Coils"/>
    </source>
</evidence>
<keyword evidence="1" id="KW-0175">Coiled coil</keyword>
<sequence>MKPIVGISGITAATTLMVALAGCAHDPSKDLRTAENDLTSAQVKARENVNAIDANYADTRAKAVSEGRTNVSDAEKKLADANAKLDTDRKNLTASSKSSLDQLDSQASNLKMKADTLPPAKKNQFDALWDQYTGMRGQVQDQISGLSAVPNDSWTSASKGLTNNLNSLSGTVGKLGKLF</sequence>
<dbReference type="Proteomes" id="UP000064967">
    <property type="component" value="Chromosome"/>
</dbReference>
<gene>
    <name evidence="2" type="ORF">AKJ09_03045</name>
</gene>
<dbReference type="AlphaFoldDB" id="A0A0K1PSN9"/>
<evidence type="ECO:0000313" key="3">
    <source>
        <dbReference type="Proteomes" id="UP000064967"/>
    </source>
</evidence>